<feature type="domain" description="Ig-like" evidence="1">
    <location>
        <begin position="38"/>
        <end position="131"/>
    </location>
</feature>
<proteinExistence type="predicted"/>
<reference evidence="2 3" key="1">
    <citation type="journal article" date="2020" name="Cell">
        <title>Large-Scale Comparative Analyses of Tick Genomes Elucidate Their Genetic Diversity and Vector Capacities.</title>
        <authorList>
            <consortium name="Tick Genome and Microbiome Consortium (TIGMIC)"/>
            <person name="Jia N."/>
            <person name="Wang J."/>
            <person name="Shi W."/>
            <person name="Du L."/>
            <person name="Sun Y."/>
            <person name="Zhan W."/>
            <person name="Jiang J.F."/>
            <person name="Wang Q."/>
            <person name="Zhang B."/>
            <person name="Ji P."/>
            <person name="Bell-Sakyi L."/>
            <person name="Cui X.M."/>
            <person name="Yuan T.T."/>
            <person name="Jiang B.G."/>
            <person name="Yang W.F."/>
            <person name="Lam T.T."/>
            <person name="Chang Q.C."/>
            <person name="Ding S.J."/>
            <person name="Wang X.J."/>
            <person name="Zhu J.G."/>
            <person name="Ruan X.D."/>
            <person name="Zhao L."/>
            <person name="Wei J.T."/>
            <person name="Ye R.Z."/>
            <person name="Que T.C."/>
            <person name="Du C.H."/>
            <person name="Zhou Y.H."/>
            <person name="Cheng J.X."/>
            <person name="Dai P.F."/>
            <person name="Guo W.B."/>
            <person name="Han X.H."/>
            <person name="Huang E.J."/>
            <person name="Li L.F."/>
            <person name="Wei W."/>
            <person name="Gao Y.C."/>
            <person name="Liu J.Z."/>
            <person name="Shao H.Z."/>
            <person name="Wang X."/>
            <person name="Wang C.C."/>
            <person name="Yang T.C."/>
            <person name="Huo Q.B."/>
            <person name="Li W."/>
            <person name="Chen H.Y."/>
            <person name="Chen S.E."/>
            <person name="Zhou L.G."/>
            <person name="Ni X.B."/>
            <person name="Tian J.H."/>
            <person name="Sheng Y."/>
            <person name="Liu T."/>
            <person name="Pan Y.S."/>
            <person name="Xia L.Y."/>
            <person name="Li J."/>
            <person name="Zhao F."/>
            <person name="Cao W.C."/>
        </authorList>
    </citation>
    <scope>NUCLEOTIDE SEQUENCE [LARGE SCALE GENOMIC DNA]</scope>
    <source>
        <strain evidence="2">HaeL-2018</strain>
    </source>
</reference>
<dbReference type="PANTHER" id="PTHR23278:SF19">
    <property type="entry name" value="OBSCURIN"/>
    <property type="match status" value="1"/>
</dbReference>
<dbReference type="AlphaFoldDB" id="A0A9J6FGC7"/>
<evidence type="ECO:0000313" key="3">
    <source>
        <dbReference type="Proteomes" id="UP000821853"/>
    </source>
</evidence>
<organism evidence="2 3">
    <name type="scientific">Haemaphysalis longicornis</name>
    <name type="common">Bush tick</name>
    <dbReference type="NCBI Taxonomy" id="44386"/>
    <lineage>
        <taxon>Eukaryota</taxon>
        <taxon>Metazoa</taxon>
        <taxon>Ecdysozoa</taxon>
        <taxon>Arthropoda</taxon>
        <taxon>Chelicerata</taxon>
        <taxon>Arachnida</taxon>
        <taxon>Acari</taxon>
        <taxon>Parasitiformes</taxon>
        <taxon>Ixodida</taxon>
        <taxon>Ixodoidea</taxon>
        <taxon>Ixodidae</taxon>
        <taxon>Haemaphysalinae</taxon>
        <taxon>Haemaphysalis</taxon>
    </lineage>
</organism>
<dbReference type="SUPFAM" id="SSF48726">
    <property type="entry name" value="Immunoglobulin"/>
    <property type="match status" value="1"/>
</dbReference>
<sequence>MQYRNIAVTVVVIQLPCTYRLTTRCQQCFGKIPNCYVPVCATKQRSLHRAAKNDELRVQCAVRAEPANVTFQWSLNASSGARRELAWASASGSDGFASSLLLYTPENESDYGLLSCWARNAVGLASEPCLAEILPLGPPRAPRNCSVARQVAGSLRVECEPGRPGVAFQLEVRQRRRLLANLSSASPSFWLNALPAAGHCTLLVYAVEGGERSAPLRLSATVLAAQGYSERGMPPLICIRSREQAGRAPRLLDVRTLWKALACLEAAIGR</sequence>
<evidence type="ECO:0000313" key="2">
    <source>
        <dbReference type="EMBL" id="KAH9362019.1"/>
    </source>
</evidence>
<dbReference type="InterPro" id="IPR007110">
    <property type="entry name" value="Ig-like_dom"/>
</dbReference>
<dbReference type="Proteomes" id="UP000821853">
    <property type="component" value="Chromosome 1"/>
</dbReference>
<dbReference type="InterPro" id="IPR013783">
    <property type="entry name" value="Ig-like_fold"/>
</dbReference>
<accession>A0A9J6FGC7</accession>
<comment type="caution">
    <text evidence="2">The sequence shown here is derived from an EMBL/GenBank/DDBJ whole genome shotgun (WGS) entry which is preliminary data.</text>
</comment>
<dbReference type="OrthoDB" id="5843397at2759"/>
<name>A0A9J6FGC7_HAELO</name>
<dbReference type="EMBL" id="JABSTR010000001">
    <property type="protein sequence ID" value="KAH9362019.1"/>
    <property type="molecule type" value="Genomic_DNA"/>
</dbReference>
<evidence type="ECO:0000259" key="1">
    <source>
        <dbReference type="PROSITE" id="PS50835"/>
    </source>
</evidence>
<protein>
    <recommendedName>
        <fullName evidence="1">Ig-like domain-containing protein</fullName>
    </recommendedName>
</protein>
<dbReference type="PANTHER" id="PTHR23278">
    <property type="entry name" value="SIDESTEP PROTEIN"/>
    <property type="match status" value="1"/>
</dbReference>
<gene>
    <name evidence="2" type="ORF">HPB48_014958</name>
</gene>
<dbReference type="InterPro" id="IPR036179">
    <property type="entry name" value="Ig-like_dom_sf"/>
</dbReference>
<dbReference type="OMA" id="PPLICIR"/>
<dbReference type="PROSITE" id="PS50835">
    <property type="entry name" value="IG_LIKE"/>
    <property type="match status" value="1"/>
</dbReference>
<keyword evidence="3" id="KW-1185">Reference proteome</keyword>
<dbReference type="Gene3D" id="2.60.40.10">
    <property type="entry name" value="Immunoglobulins"/>
    <property type="match status" value="1"/>
</dbReference>
<dbReference type="VEuPathDB" id="VectorBase:HLOH_045794"/>